<reference evidence="2 3" key="1">
    <citation type="submission" date="2016-09" db="EMBL/GenBank/DDBJ databases">
        <title>Draft genome sequence for the type strain of Desulfuribacillus alkaliarsenatis AHT28, an obligately anaerobic, sulfidogenic bacterium isolated from Russian soda lake sediments.</title>
        <authorList>
            <person name="Abin C.A."/>
            <person name="Hollibaugh J.T."/>
        </authorList>
    </citation>
    <scope>NUCLEOTIDE SEQUENCE [LARGE SCALE GENOMIC DNA]</scope>
    <source>
        <strain evidence="2 3">AHT28</strain>
    </source>
</reference>
<accession>A0A1E5FZH3</accession>
<dbReference type="AlphaFoldDB" id="A0A1E5FZH3"/>
<organism evidence="2 3">
    <name type="scientific">Desulfuribacillus alkaliarsenatis</name>
    <dbReference type="NCBI Taxonomy" id="766136"/>
    <lineage>
        <taxon>Bacteria</taxon>
        <taxon>Bacillati</taxon>
        <taxon>Bacillota</taxon>
        <taxon>Desulfuribacillia</taxon>
        <taxon>Desulfuribacillales</taxon>
        <taxon>Desulfuribacillaceae</taxon>
        <taxon>Desulfuribacillus</taxon>
    </lineage>
</organism>
<evidence type="ECO:0000313" key="2">
    <source>
        <dbReference type="EMBL" id="OEF95977.1"/>
    </source>
</evidence>
<name>A0A1E5FZH3_9FIRM</name>
<sequence length="100" mass="11475">MRVVLELLRIILIFAILATILGYIPDYIYSKLGIDTNKYGWTSIIGVFILIFVLYRNKLQFSGWYKGKGIEKLPKRISIILIICSIVLLLSPPILHLLLN</sequence>
<dbReference type="Proteomes" id="UP000094296">
    <property type="component" value="Unassembled WGS sequence"/>
</dbReference>
<evidence type="ECO:0000313" key="3">
    <source>
        <dbReference type="Proteomes" id="UP000094296"/>
    </source>
</evidence>
<proteinExistence type="predicted"/>
<feature type="transmembrane region" description="Helical" evidence="1">
    <location>
        <begin position="7"/>
        <end position="24"/>
    </location>
</feature>
<evidence type="ECO:0000256" key="1">
    <source>
        <dbReference type="SAM" id="Phobius"/>
    </source>
</evidence>
<comment type="caution">
    <text evidence="2">The sequence shown here is derived from an EMBL/GenBank/DDBJ whole genome shotgun (WGS) entry which is preliminary data.</text>
</comment>
<feature type="transmembrane region" description="Helical" evidence="1">
    <location>
        <begin position="77"/>
        <end position="99"/>
    </location>
</feature>
<keyword evidence="1" id="KW-0812">Transmembrane</keyword>
<dbReference type="RefSeq" id="WP_069643897.1">
    <property type="nucleotide sequence ID" value="NZ_MIJE01000033.1"/>
</dbReference>
<feature type="transmembrane region" description="Helical" evidence="1">
    <location>
        <begin position="39"/>
        <end position="56"/>
    </location>
</feature>
<dbReference type="EMBL" id="MIJE01000033">
    <property type="protein sequence ID" value="OEF95977.1"/>
    <property type="molecule type" value="Genomic_DNA"/>
</dbReference>
<dbReference type="STRING" id="766136.BHF68_09500"/>
<keyword evidence="1" id="KW-0472">Membrane</keyword>
<keyword evidence="1" id="KW-1133">Transmembrane helix</keyword>
<gene>
    <name evidence="2" type="ORF">BHF68_09500</name>
</gene>
<keyword evidence="3" id="KW-1185">Reference proteome</keyword>
<dbReference type="OrthoDB" id="2428268at2"/>
<protein>
    <submittedName>
        <fullName evidence="2">Uncharacterized protein</fullName>
    </submittedName>
</protein>